<feature type="binding site" evidence="5">
    <location>
        <position position="272"/>
    </location>
    <ligand>
        <name>dimethylallyl diphosphate</name>
        <dbReference type="ChEBI" id="CHEBI:57623"/>
    </ligand>
</feature>
<feature type="binding site" evidence="5">
    <location>
        <position position="230"/>
    </location>
    <ligand>
        <name>isopentenyl diphosphate</name>
        <dbReference type="ChEBI" id="CHEBI:128769"/>
    </ligand>
</feature>
<feature type="binding site" evidence="5">
    <location>
        <position position="47"/>
    </location>
    <ligand>
        <name>isopentenyl diphosphate</name>
        <dbReference type="ChEBI" id="CHEBI:128769"/>
    </ligand>
</feature>
<keyword evidence="4 5" id="KW-0411">Iron-sulfur</keyword>
<reference evidence="6 7" key="1">
    <citation type="submission" date="2021-10" db="EMBL/GenBank/DDBJ databases">
        <title>Streptomyces gossypii sp. nov., isolated from soil collected from cotton field.</title>
        <authorList>
            <person name="Ge X."/>
            <person name="Chen X."/>
            <person name="Liu W."/>
        </authorList>
    </citation>
    <scope>NUCLEOTIDE SEQUENCE [LARGE SCALE GENOMIC DNA]</scope>
    <source>
        <strain evidence="6 7">N2-109</strain>
    </source>
</reference>
<feature type="binding site" evidence="5">
    <location>
        <position position="230"/>
    </location>
    <ligand>
        <name>(2E)-4-hydroxy-3-methylbut-2-enyl diphosphate</name>
        <dbReference type="ChEBI" id="CHEBI:128753"/>
    </ligand>
</feature>
<feature type="binding site" evidence="5">
    <location>
        <position position="18"/>
    </location>
    <ligand>
        <name>[4Fe-4S] cluster</name>
        <dbReference type="ChEBI" id="CHEBI:49883"/>
    </ligand>
</feature>
<dbReference type="Proteomes" id="UP001156389">
    <property type="component" value="Unassembled WGS sequence"/>
</dbReference>
<feature type="binding site" evidence="5">
    <location>
        <position position="200"/>
    </location>
    <ligand>
        <name>[4Fe-4S] cluster</name>
        <dbReference type="ChEBI" id="CHEBI:49883"/>
    </ligand>
</feature>
<dbReference type="Gene3D" id="3.40.1010.20">
    <property type="entry name" value="4-hydroxy-3-methylbut-2-enyl diphosphate reductase, catalytic domain"/>
    <property type="match status" value="2"/>
</dbReference>
<keyword evidence="5 6" id="KW-0560">Oxidoreductase</keyword>
<evidence type="ECO:0000256" key="2">
    <source>
        <dbReference type="ARBA" id="ARBA00022723"/>
    </source>
</evidence>
<feature type="binding site" evidence="5">
    <location>
        <position position="47"/>
    </location>
    <ligand>
        <name>(2E)-4-hydroxy-3-methylbut-2-enyl diphosphate</name>
        <dbReference type="ChEBI" id="CHEBI:128753"/>
    </ligand>
</feature>
<feature type="binding site" evidence="5">
    <location>
        <position position="102"/>
    </location>
    <ligand>
        <name>[4Fe-4S] cluster</name>
        <dbReference type="ChEBI" id="CHEBI:49883"/>
    </ligand>
</feature>
<dbReference type="Pfam" id="PF02401">
    <property type="entry name" value="LYTB"/>
    <property type="match status" value="1"/>
</dbReference>
<keyword evidence="3 5" id="KW-0408">Iron</keyword>
<comment type="function">
    <text evidence="5">Catalyzes the conversion of 1-hydroxy-2-methyl-2-(E)-butenyl 4-diphosphate (HMBPP) into a mixture of isopentenyl diphosphate (IPP) and dimethylallyl diphosphate (DMAPP). Acts in the terminal step of the DOXP/MEP pathway for isoprenoid precursor biosynthesis.</text>
</comment>
<dbReference type="EMBL" id="JAJAGO010000003">
    <property type="protein sequence ID" value="MCT2589576.1"/>
    <property type="molecule type" value="Genomic_DNA"/>
</dbReference>
<keyword evidence="5" id="KW-0414">Isoprene biosynthesis</keyword>
<comment type="catalytic activity">
    <reaction evidence="5">
        <text>dimethylallyl diphosphate + 2 oxidized [2Fe-2S]-[ferredoxin] + H2O = (2E)-4-hydroxy-3-methylbut-2-enyl diphosphate + 2 reduced [2Fe-2S]-[ferredoxin] + 2 H(+)</text>
        <dbReference type="Rhea" id="RHEA:24825"/>
        <dbReference type="Rhea" id="RHEA-COMP:10000"/>
        <dbReference type="Rhea" id="RHEA-COMP:10001"/>
        <dbReference type="ChEBI" id="CHEBI:15377"/>
        <dbReference type="ChEBI" id="CHEBI:15378"/>
        <dbReference type="ChEBI" id="CHEBI:33737"/>
        <dbReference type="ChEBI" id="CHEBI:33738"/>
        <dbReference type="ChEBI" id="CHEBI:57623"/>
        <dbReference type="ChEBI" id="CHEBI:128753"/>
        <dbReference type="EC" id="1.17.7.4"/>
    </reaction>
</comment>
<comment type="similarity">
    <text evidence="5">Belongs to the IspH family.</text>
</comment>
<evidence type="ECO:0000256" key="4">
    <source>
        <dbReference type="ARBA" id="ARBA00023014"/>
    </source>
</evidence>
<comment type="caution">
    <text evidence="6">The sequence shown here is derived from an EMBL/GenBank/DDBJ whole genome shotgun (WGS) entry which is preliminary data.</text>
</comment>
<feature type="binding site" evidence="5">
    <location>
        <position position="80"/>
    </location>
    <ligand>
        <name>(2E)-4-hydroxy-3-methylbut-2-enyl diphosphate</name>
        <dbReference type="ChEBI" id="CHEBI:128753"/>
    </ligand>
</feature>
<sequence length="317" mass="34171">MPDRTVKTVVLAEPRSFCAGVDRAIEIVEVALERFGAPVYVRKQIVHNHHVVRDLEERGARFVDSEADVPQGAVCVFSAHGVSPAVREGAARRELTVVDATCPLVAKVHQESRRYAEADRIILLIGHEEHEEVEGTYGEAPEHTRVVATVEEVHALDLPRDAPVSYLTQTTLSLDETRDIVEAMQERFDDLRGPGTDDICYASQNRQNAVKAVAARTDLVLVIGSENSSNSIRMVEVAEDAGTPARLLPAPDDLDVSWLAGVDAIGVSAGASAPSTLVNELLVRLAGLGYGRVETEVTATEDIVFGLPSILKGADSP</sequence>
<feature type="binding site" evidence="5">
    <location>
        <position position="80"/>
    </location>
    <ligand>
        <name>dimethylallyl diphosphate</name>
        <dbReference type="ChEBI" id="CHEBI:57623"/>
    </ligand>
</feature>
<dbReference type="NCBIfam" id="TIGR00216">
    <property type="entry name" value="ispH_lytB"/>
    <property type="match status" value="1"/>
</dbReference>
<evidence type="ECO:0000256" key="1">
    <source>
        <dbReference type="ARBA" id="ARBA00022485"/>
    </source>
</evidence>
<name>A0ABT2JP25_9ACTN</name>
<gene>
    <name evidence="5 6" type="primary">ispH</name>
    <name evidence="6" type="ORF">LHJ74_06505</name>
</gene>
<feature type="binding site" evidence="5">
    <location>
        <position position="229"/>
    </location>
    <ligand>
        <name>(2E)-4-hydroxy-3-methylbut-2-enyl diphosphate</name>
        <dbReference type="ChEBI" id="CHEBI:128753"/>
    </ligand>
</feature>
<comment type="cofactor">
    <cofactor evidence="5">
        <name>[4Fe-4S] cluster</name>
        <dbReference type="ChEBI" id="CHEBI:49883"/>
    </cofactor>
    <text evidence="5">Binds 1 [4Fe-4S] cluster per subunit.</text>
</comment>
<evidence type="ECO:0000256" key="3">
    <source>
        <dbReference type="ARBA" id="ARBA00023004"/>
    </source>
</evidence>
<dbReference type="CDD" id="cd13944">
    <property type="entry name" value="lytB_ispH"/>
    <property type="match status" value="1"/>
</dbReference>
<feature type="binding site" evidence="5">
    <location>
        <position position="229"/>
    </location>
    <ligand>
        <name>isopentenyl diphosphate</name>
        <dbReference type="ChEBI" id="CHEBI:128769"/>
    </ligand>
</feature>
<dbReference type="PANTHER" id="PTHR30426">
    <property type="entry name" value="4-HYDROXY-3-METHYLBUT-2-ENYL DIPHOSPHATE REDUCTASE"/>
    <property type="match status" value="1"/>
</dbReference>
<feature type="binding site" evidence="5">
    <location>
        <position position="228"/>
    </location>
    <ligand>
        <name>(2E)-4-hydroxy-3-methylbut-2-enyl diphosphate</name>
        <dbReference type="ChEBI" id="CHEBI:128753"/>
    </ligand>
</feature>
<keyword evidence="1 5" id="KW-0004">4Fe-4S</keyword>
<feature type="binding site" evidence="5">
    <location>
        <position position="130"/>
    </location>
    <ligand>
        <name>dimethylallyl diphosphate</name>
        <dbReference type="ChEBI" id="CHEBI:57623"/>
    </ligand>
</feature>
<evidence type="ECO:0000256" key="5">
    <source>
        <dbReference type="HAMAP-Rule" id="MF_00191"/>
    </source>
</evidence>
<accession>A0ABT2JP25</accession>
<feature type="binding site" evidence="5">
    <location>
        <position position="228"/>
    </location>
    <ligand>
        <name>dimethylallyl diphosphate</name>
        <dbReference type="ChEBI" id="CHEBI:57623"/>
    </ligand>
</feature>
<dbReference type="RefSeq" id="WP_260216583.1">
    <property type="nucleotide sequence ID" value="NZ_JAJAGO010000003.1"/>
</dbReference>
<comment type="pathway">
    <text evidence="5">Isoprenoid biosynthesis; dimethylallyl diphosphate biosynthesis; dimethylallyl diphosphate from (2E)-4-hydroxy-3-methylbutenyl diphosphate: step 1/1.</text>
</comment>
<proteinExistence type="inferred from homology"/>
<feature type="binding site" evidence="5">
    <location>
        <position position="130"/>
    </location>
    <ligand>
        <name>(2E)-4-hydroxy-3-methylbut-2-enyl diphosphate</name>
        <dbReference type="ChEBI" id="CHEBI:128753"/>
    </ligand>
</feature>
<comment type="catalytic activity">
    <reaction evidence="5">
        <text>isopentenyl diphosphate + 2 oxidized [2Fe-2S]-[ferredoxin] + H2O = (2E)-4-hydroxy-3-methylbut-2-enyl diphosphate + 2 reduced [2Fe-2S]-[ferredoxin] + 2 H(+)</text>
        <dbReference type="Rhea" id="RHEA:24488"/>
        <dbReference type="Rhea" id="RHEA-COMP:10000"/>
        <dbReference type="Rhea" id="RHEA-COMP:10001"/>
        <dbReference type="ChEBI" id="CHEBI:15377"/>
        <dbReference type="ChEBI" id="CHEBI:15378"/>
        <dbReference type="ChEBI" id="CHEBI:33737"/>
        <dbReference type="ChEBI" id="CHEBI:33738"/>
        <dbReference type="ChEBI" id="CHEBI:128753"/>
        <dbReference type="ChEBI" id="CHEBI:128769"/>
        <dbReference type="EC" id="1.17.7.4"/>
    </reaction>
</comment>
<feature type="binding site" evidence="5">
    <location>
        <position position="272"/>
    </location>
    <ligand>
        <name>(2E)-4-hydroxy-3-methylbut-2-enyl diphosphate</name>
        <dbReference type="ChEBI" id="CHEBI:128753"/>
    </ligand>
</feature>
<feature type="binding site" evidence="5">
    <location>
        <position position="47"/>
    </location>
    <ligand>
        <name>dimethylallyl diphosphate</name>
        <dbReference type="ChEBI" id="CHEBI:57623"/>
    </ligand>
</feature>
<evidence type="ECO:0000313" key="6">
    <source>
        <dbReference type="EMBL" id="MCT2589576.1"/>
    </source>
</evidence>
<feature type="active site" description="Proton donor" evidence="5">
    <location>
        <position position="132"/>
    </location>
</feature>
<feature type="binding site" evidence="5">
    <location>
        <position position="228"/>
    </location>
    <ligand>
        <name>isopentenyl diphosphate</name>
        <dbReference type="ChEBI" id="CHEBI:128769"/>
    </ligand>
</feature>
<feature type="binding site" evidence="5">
    <location>
        <position position="230"/>
    </location>
    <ligand>
        <name>dimethylallyl diphosphate</name>
        <dbReference type="ChEBI" id="CHEBI:57623"/>
    </ligand>
</feature>
<feature type="binding site" evidence="5">
    <location>
        <position position="229"/>
    </location>
    <ligand>
        <name>dimethylallyl diphosphate</name>
        <dbReference type="ChEBI" id="CHEBI:57623"/>
    </ligand>
</feature>
<keyword evidence="2 5" id="KW-0479">Metal-binding</keyword>
<dbReference type="InterPro" id="IPR003451">
    <property type="entry name" value="LytB/IspH"/>
</dbReference>
<dbReference type="GO" id="GO:0051745">
    <property type="term" value="F:4-hydroxy-3-methylbut-2-enyl diphosphate reductase activity"/>
    <property type="evidence" value="ECO:0007669"/>
    <property type="project" value="UniProtKB-EC"/>
</dbReference>
<dbReference type="HAMAP" id="MF_00191">
    <property type="entry name" value="IspH"/>
    <property type="match status" value="1"/>
</dbReference>
<dbReference type="Gene3D" id="3.40.50.11270">
    <property type="match status" value="1"/>
</dbReference>
<keyword evidence="7" id="KW-1185">Reference proteome</keyword>
<feature type="binding site" evidence="5">
    <location>
        <position position="170"/>
    </location>
    <ligand>
        <name>(2E)-4-hydroxy-3-methylbut-2-enyl diphosphate</name>
        <dbReference type="ChEBI" id="CHEBI:128753"/>
    </ligand>
</feature>
<organism evidence="6 7">
    <name type="scientific">Streptomyces gossypii</name>
    <dbReference type="NCBI Taxonomy" id="2883101"/>
    <lineage>
        <taxon>Bacteria</taxon>
        <taxon>Bacillati</taxon>
        <taxon>Actinomycetota</taxon>
        <taxon>Actinomycetes</taxon>
        <taxon>Kitasatosporales</taxon>
        <taxon>Streptomycetaceae</taxon>
        <taxon>Streptomyces</taxon>
    </lineage>
</organism>
<dbReference type="PANTHER" id="PTHR30426:SF0">
    <property type="entry name" value="4-HYDROXY-3-METHYLBUT-2-ENYL DIPHOSPHATE REDUCTASE"/>
    <property type="match status" value="1"/>
</dbReference>
<feature type="binding site" evidence="5">
    <location>
        <position position="80"/>
    </location>
    <ligand>
        <name>isopentenyl diphosphate</name>
        <dbReference type="ChEBI" id="CHEBI:128769"/>
    </ligand>
</feature>
<dbReference type="EC" id="1.17.7.4" evidence="5"/>
<comment type="pathway">
    <text evidence="5">Isoprenoid biosynthesis; isopentenyl diphosphate biosynthesis via DXP pathway; isopentenyl diphosphate from 1-deoxy-D-xylulose 5-phosphate: step 6/6.</text>
</comment>
<feature type="binding site" evidence="5">
    <location>
        <position position="130"/>
    </location>
    <ligand>
        <name>isopentenyl diphosphate</name>
        <dbReference type="ChEBI" id="CHEBI:128769"/>
    </ligand>
</feature>
<evidence type="ECO:0000313" key="7">
    <source>
        <dbReference type="Proteomes" id="UP001156389"/>
    </source>
</evidence>
<feature type="binding site" evidence="5">
    <location>
        <position position="272"/>
    </location>
    <ligand>
        <name>isopentenyl diphosphate</name>
        <dbReference type="ChEBI" id="CHEBI:128769"/>
    </ligand>
</feature>
<protein>
    <recommendedName>
        <fullName evidence="5">4-hydroxy-3-methylbut-2-enyl diphosphate reductase</fullName>
        <shortName evidence="5">HMBPP reductase</shortName>
        <ecNumber evidence="5">1.17.7.4</ecNumber>
    </recommendedName>
</protein>